<feature type="transmembrane region" description="Helical" evidence="1">
    <location>
        <begin position="38"/>
        <end position="56"/>
    </location>
</feature>
<protein>
    <recommendedName>
        <fullName evidence="4">HIG1 domain-containing protein</fullName>
    </recommendedName>
</protein>
<sequence length="58" mass="6644">MNITWYLFPLAAAVSLVWNASRYESPEIILKRAGRMFVQILVFMAIILGLLVALSYRL</sequence>
<keyword evidence="1" id="KW-1133">Transmembrane helix</keyword>
<evidence type="ECO:0000256" key="1">
    <source>
        <dbReference type="SAM" id="Phobius"/>
    </source>
</evidence>
<dbReference type="EMBL" id="FOQD01000011">
    <property type="protein sequence ID" value="SFI66956.1"/>
    <property type="molecule type" value="Genomic_DNA"/>
</dbReference>
<keyword evidence="1" id="KW-0472">Membrane</keyword>
<accession>A0A1I3K3F6</accession>
<proteinExistence type="predicted"/>
<name>A0A1I3K3F6_9PLAN</name>
<dbReference type="Proteomes" id="UP000199518">
    <property type="component" value="Unassembled WGS sequence"/>
</dbReference>
<keyword evidence="1" id="KW-0812">Transmembrane</keyword>
<evidence type="ECO:0000313" key="3">
    <source>
        <dbReference type="Proteomes" id="UP000199518"/>
    </source>
</evidence>
<evidence type="ECO:0008006" key="4">
    <source>
        <dbReference type="Google" id="ProtNLM"/>
    </source>
</evidence>
<keyword evidence="3" id="KW-1185">Reference proteome</keyword>
<reference evidence="3" key="1">
    <citation type="submission" date="2016-10" db="EMBL/GenBank/DDBJ databases">
        <authorList>
            <person name="Varghese N."/>
            <person name="Submissions S."/>
        </authorList>
    </citation>
    <scope>NUCLEOTIDE SEQUENCE [LARGE SCALE GENOMIC DNA]</scope>
    <source>
        <strain evidence="3">DSM 26348</strain>
    </source>
</reference>
<dbReference type="RefSeq" id="WP_175517536.1">
    <property type="nucleotide sequence ID" value="NZ_FOQD01000011.1"/>
</dbReference>
<dbReference type="STRING" id="1576369.SAMN05421753_111104"/>
<organism evidence="2 3">
    <name type="scientific">Planctomicrobium piriforme</name>
    <dbReference type="NCBI Taxonomy" id="1576369"/>
    <lineage>
        <taxon>Bacteria</taxon>
        <taxon>Pseudomonadati</taxon>
        <taxon>Planctomycetota</taxon>
        <taxon>Planctomycetia</taxon>
        <taxon>Planctomycetales</taxon>
        <taxon>Planctomycetaceae</taxon>
        <taxon>Planctomicrobium</taxon>
    </lineage>
</organism>
<dbReference type="AlphaFoldDB" id="A0A1I3K3F6"/>
<evidence type="ECO:0000313" key="2">
    <source>
        <dbReference type="EMBL" id="SFI66956.1"/>
    </source>
</evidence>
<gene>
    <name evidence="2" type="ORF">SAMN05421753_111104</name>
</gene>